<feature type="transmembrane region" description="Helical" evidence="1">
    <location>
        <begin position="130"/>
        <end position="156"/>
    </location>
</feature>
<dbReference type="Proteomes" id="UP000176501">
    <property type="component" value="Unassembled WGS sequence"/>
</dbReference>
<proteinExistence type="predicted"/>
<gene>
    <name evidence="2" type="ORF">A2304_02555</name>
</gene>
<evidence type="ECO:0008006" key="4">
    <source>
        <dbReference type="Google" id="ProtNLM"/>
    </source>
</evidence>
<comment type="caution">
    <text evidence="2">The sequence shown here is derived from an EMBL/GenBank/DDBJ whole genome shotgun (WGS) entry which is preliminary data.</text>
</comment>
<dbReference type="PANTHER" id="PTHR36007">
    <property type="entry name" value="TRANSPORT PROTEIN-RELATED"/>
    <property type="match status" value="1"/>
</dbReference>
<evidence type="ECO:0000256" key="1">
    <source>
        <dbReference type="SAM" id="Phobius"/>
    </source>
</evidence>
<feature type="transmembrane region" description="Helical" evidence="1">
    <location>
        <begin position="39"/>
        <end position="58"/>
    </location>
</feature>
<organism evidence="2 3">
    <name type="scientific">Candidatus Uhrbacteria bacterium RIFOXYB2_FULL_57_15</name>
    <dbReference type="NCBI Taxonomy" id="1802422"/>
    <lineage>
        <taxon>Bacteria</taxon>
        <taxon>Candidatus Uhriibacteriota</taxon>
    </lineage>
</organism>
<protein>
    <recommendedName>
        <fullName evidence="4">Ligand-binding protein SH3</fullName>
    </recommendedName>
</protein>
<keyword evidence="1" id="KW-0812">Transmembrane</keyword>
<feature type="transmembrane region" description="Helical" evidence="1">
    <location>
        <begin position="94"/>
        <end position="124"/>
    </location>
</feature>
<name>A0A1F7W8T1_9BACT</name>
<keyword evidence="1" id="KW-1133">Transmembrane helix</keyword>
<sequence>MTEVSPELLTVALAALPLTELRAALPIAIGTFGLGVGPAYVFSVIGNLIPVPFILWLLPPVVRWTSRHWTWAHRVLDAYFLRLRRKHGQTFERAGMVVIAAFVCIPLPGTGAWTASILAVLFAIRPRYSIPGIAVGVLAAGLVVLAITTGTLGAYASFL</sequence>
<keyword evidence="1" id="KW-0472">Membrane</keyword>
<evidence type="ECO:0000313" key="3">
    <source>
        <dbReference type="Proteomes" id="UP000176501"/>
    </source>
</evidence>
<reference evidence="2 3" key="1">
    <citation type="journal article" date="2016" name="Nat. Commun.">
        <title>Thousands of microbial genomes shed light on interconnected biogeochemical processes in an aquifer system.</title>
        <authorList>
            <person name="Anantharaman K."/>
            <person name="Brown C.T."/>
            <person name="Hug L.A."/>
            <person name="Sharon I."/>
            <person name="Castelle C.J."/>
            <person name="Probst A.J."/>
            <person name="Thomas B.C."/>
            <person name="Singh A."/>
            <person name="Wilkins M.J."/>
            <person name="Karaoz U."/>
            <person name="Brodie E.L."/>
            <person name="Williams K.H."/>
            <person name="Hubbard S.S."/>
            <person name="Banfield J.F."/>
        </authorList>
    </citation>
    <scope>NUCLEOTIDE SEQUENCE [LARGE SCALE GENOMIC DNA]</scope>
</reference>
<dbReference type="EMBL" id="MGFE01000011">
    <property type="protein sequence ID" value="OGL99006.1"/>
    <property type="molecule type" value="Genomic_DNA"/>
</dbReference>
<evidence type="ECO:0000313" key="2">
    <source>
        <dbReference type="EMBL" id="OGL99006.1"/>
    </source>
</evidence>
<dbReference type="InterPro" id="IPR009577">
    <property type="entry name" value="Sm_multidrug_ex"/>
</dbReference>
<accession>A0A1F7W8T1</accession>
<dbReference type="PANTHER" id="PTHR36007:SF2">
    <property type="entry name" value="TRANSPORT PROTEIN-RELATED"/>
    <property type="match status" value="1"/>
</dbReference>
<dbReference type="Pfam" id="PF06695">
    <property type="entry name" value="Sm_multidrug_ex"/>
    <property type="match status" value="1"/>
</dbReference>
<dbReference type="AlphaFoldDB" id="A0A1F7W8T1"/>